<evidence type="ECO:0000256" key="7">
    <source>
        <dbReference type="ARBA" id="ARBA00022777"/>
    </source>
</evidence>
<dbReference type="PIRSF" id="PIRSF017288">
    <property type="entry name" value="PMK_GHMP_euk"/>
    <property type="match status" value="1"/>
</dbReference>
<keyword evidence="11 13" id="KW-0753">Steroid metabolism</keyword>
<gene>
    <name evidence="14" type="ORF">L210DRAFT_3399385</name>
</gene>
<dbReference type="GO" id="GO:0005777">
    <property type="term" value="C:peroxisome"/>
    <property type="evidence" value="ECO:0007669"/>
    <property type="project" value="TreeGrafter"/>
</dbReference>
<dbReference type="EC" id="2.7.4.2" evidence="3 13"/>
<reference evidence="14" key="2">
    <citation type="journal article" date="2020" name="Nat. Commun.">
        <title>Large-scale genome sequencing of mycorrhizal fungi provides insights into the early evolution of symbiotic traits.</title>
        <authorList>
            <person name="Miyauchi S."/>
            <person name="Kiss E."/>
            <person name="Kuo A."/>
            <person name="Drula E."/>
            <person name="Kohler A."/>
            <person name="Sanchez-Garcia M."/>
            <person name="Morin E."/>
            <person name="Andreopoulos B."/>
            <person name="Barry K.W."/>
            <person name="Bonito G."/>
            <person name="Buee M."/>
            <person name="Carver A."/>
            <person name="Chen C."/>
            <person name="Cichocki N."/>
            <person name="Clum A."/>
            <person name="Culley D."/>
            <person name="Crous P.W."/>
            <person name="Fauchery L."/>
            <person name="Girlanda M."/>
            <person name="Hayes R.D."/>
            <person name="Keri Z."/>
            <person name="LaButti K."/>
            <person name="Lipzen A."/>
            <person name="Lombard V."/>
            <person name="Magnuson J."/>
            <person name="Maillard F."/>
            <person name="Murat C."/>
            <person name="Nolan M."/>
            <person name="Ohm R.A."/>
            <person name="Pangilinan J."/>
            <person name="Pereira M.F."/>
            <person name="Perotto S."/>
            <person name="Peter M."/>
            <person name="Pfister S."/>
            <person name="Riley R."/>
            <person name="Sitrit Y."/>
            <person name="Stielow J.B."/>
            <person name="Szollosi G."/>
            <person name="Zifcakova L."/>
            <person name="Stursova M."/>
            <person name="Spatafora J.W."/>
            <person name="Tedersoo L."/>
            <person name="Vaario L.M."/>
            <person name="Yamada A."/>
            <person name="Yan M."/>
            <person name="Wang P."/>
            <person name="Xu J."/>
            <person name="Bruns T."/>
            <person name="Baldrian P."/>
            <person name="Vilgalys R."/>
            <person name="Dunand C."/>
            <person name="Henrissat B."/>
            <person name="Grigoriev I.V."/>
            <person name="Hibbett D."/>
            <person name="Nagy L.G."/>
            <person name="Martin F.M."/>
        </authorList>
    </citation>
    <scope>NUCLEOTIDE SEQUENCE</scope>
    <source>
        <strain evidence="14">BED1</strain>
    </source>
</reference>
<evidence type="ECO:0000256" key="12">
    <source>
        <dbReference type="ARBA" id="ARBA00029326"/>
    </source>
</evidence>
<organism evidence="14 15">
    <name type="scientific">Boletus edulis BED1</name>
    <dbReference type="NCBI Taxonomy" id="1328754"/>
    <lineage>
        <taxon>Eukaryota</taxon>
        <taxon>Fungi</taxon>
        <taxon>Dikarya</taxon>
        <taxon>Basidiomycota</taxon>
        <taxon>Agaricomycotina</taxon>
        <taxon>Agaricomycetes</taxon>
        <taxon>Agaricomycetidae</taxon>
        <taxon>Boletales</taxon>
        <taxon>Boletineae</taxon>
        <taxon>Boletaceae</taxon>
        <taxon>Boletoideae</taxon>
        <taxon>Boletus</taxon>
    </lineage>
</organism>
<evidence type="ECO:0000313" key="14">
    <source>
        <dbReference type="EMBL" id="KAF8441510.1"/>
    </source>
</evidence>
<evidence type="ECO:0000256" key="5">
    <source>
        <dbReference type="ARBA" id="ARBA00022679"/>
    </source>
</evidence>
<keyword evidence="8" id="KW-0067">ATP-binding</keyword>
<evidence type="ECO:0000256" key="3">
    <source>
        <dbReference type="ARBA" id="ARBA00012958"/>
    </source>
</evidence>
<name>A0AAD4GFX6_BOLED</name>
<evidence type="ECO:0000313" key="15">
    <source>
        <dbReference type="Proteomes" id="UP001194468"/>
    </source>
</evidence>
<dbReference type="InterPro" id="IPR014721">
    <property type="entry name" value="Ribsml_uS5_D2-typ_fold_subgr"/>
</dbReference>
<keyword evidence="9 13" id="KW-0752">Steroid biosynthesis</keyword>
<accession>A0AAD4GFX6</accession>
<dbReference type="SUPFAM" id="SSF54211">
    <property type="entry name" value="Ribosomal protein S5 domain 2-like"/>
    <property type="match status" value="1"/>
</dbReference>
<comment type="catalytic activity">
    <reaction evidence="12">
        <text>(R)-5-phosphomevalonate + ATP = (R)-5-diphosphomevalonate + ADP</text>
        <dbReference type="Rhea" id="RHEA:16341"/>
        <dbReference type="ChEBI" id="CHEBI:30616"/>
        <dbReference type="ChEBI" id="CHEBI:57557"/>
        <dbReference type="ChEBI" id="CHEBI:58146"/>
        <dbReference type="ChEBI" id="CHEBI:456216"/>
        <dbReference type="EC" id="2.7.4.2"/>
    </reaction>
    <physiologicalReaction direction="left-to-right" evidence="12">
        <dbReference type="Rhea" id="RHEA:16342"/>
    </physiologicalReaction>
</comment>
<dbReference type="InterPro" id="IPR016005">
    <property type="entry name" value="Erg8"/>
</dbReference>
<evidence type="ECO:0000256" key="8">
    <source>
        <dbReference type="ARBA" id="ARBA00022840"/>
    </source>
</evidence>
<dbReference type="AlphaFoldDB" id="A0AAD4GFX6"/>
<dbReference type="GO" id="GO:0006696">
    <property type="term" value="P:ergosterol biosynthetic process"/>
    <property type="evidence" value="ECO:0007669"/>
    <property type="project" value="TreeGrafter"/>
</dbReference>
<evidence type="ECO:0000256" key="4">
    <source>
        <dbReference type="ARBA" id="ARBA00022516"/>
    </source>
</evidence>
<protein>
    <recommendedName>
        <fullName evidence="3 13">Phosphomevalonate kinase</fullName>
        <ecNumber evidence="3 13">2.7.4.2</ecNumber>
    </recommendedName>
</protein>
<dbReference type="GO" id="GO:0005524">
    <property type="term" value="F:ATP binding"/>
    <property type="evidence" value="ECO:0007669"/>
    <property type="project" value="UniProtKB-UniRule"/>
</dbReference>
<sequence length="497" mass="53721">MTTTVVSAPGKVLIAGGYLILDQKYTGLVISASSRFYAVIQDCQQPGQAGQIIVRSPQFIGAEWTYSVTIHDDGTVDVSQTSESKNKFVYYALKYTLIVASERLSSVGSARSLRDSLQHGLDIAAVGDNDFYSQQAKLRELNLPSTVASLASITPFCPQDVRLDNVNKTGMGSSAALITSVVSALLLRFKVITREEFYRPDSDARKLAHNTAQFVHCFAQGKVGSGFDVSAAVFGSQLYTRFNPVLLDGLMKGGDVSPMLPLSPALSPGGQWDYRMVPIQLPPLVRLLLADVSAGSDTPSLASKVLKWRQEKADEADALWAAIDTSNQTLATQLRHLFDLHERQSDLYASAVNRMSSAPLSEWLGGATPSERSVVQAFLDLRKTSENTRALMRQMGKAAGDDVHIEPDTQTELLDASIAQKGVICGGVPGAGGYDAIWLLVFEPNNGTSEPLSAVEKLWEQFPNVSPLLATESKDGGAKVEDIDKVPGLRAVVQIRR</sequence>
<dbReference type="EMBL" id="WHUW01000010">
    <property type="protein sequence ID" value="KAF8441510.1"/>
    <property type="molecule type" value="Genomic_DNA"/>
</dbReference>
<keyword evidence="6" id="KW-0547">Nucleotide-binding</keyword>
<comment type="similarity">
    <text evidence="2 13">Belongs to the GHMP kinase family. Mevalonate kinase subfamily.</text>
</comment>
<keyword evidence="10 13" id="KW-0443">Lipid metabolism</keyword>
<dbReference type="Gene3D" id="3.30.230.10">
    <property type="match status" value="1"/>
</dbReference>
<dbReference type="InterPro" id="IPR020568">
    <property type="entry name" value="Ribosomal_Su5_D2-typ_SF"/>
</dbReference>
<keyword evidence="15" id="KW-1185">Reference proteome</keyword>
<dbReference type="InterPro" id="IPR035102">
    <property type="entry name" value="Phosphomevalonate_kinase"/>
</dbReference>
<comment type="pathway">
    <text evidence="1 13">Isoprenoid biosynthesis; isopentenyl diphosphate biosynthesis via mevalonate pathway; isopentenyl diphosphate from (R)-mevalonate: step 2/3.</text>
</comment>
<evidence type="ECO:0000256" key="9">
    <source>
        <dbReference type="ARBA" id="ARBA00022955"/>
    </source>
</evidence>
<keyword evidence="5 13" id="KW-0808">Transferase</keyword>
<proteinExistence type="inferred from homology"/>
<dbReference type="GO" id="GO:0019287">
    <property type="term" value="P:isopentenyl diphosphate biosynthetic process, mevalonate pathway"/>
    <property type="evidence" value="ECO:0007669"/>
    <property type="project" value="UniProtKB-UniRule"/>
</dbReference>
<evidence type="ECO:0000256" key="13">
    <source>
        <dbReference type="PIRNR" id="PIRNR017288"/>
    </source>
</evidence>
<comment type="caution">
    <text evidence="14">The sequence shown here is derived from an EMBL/GenBank/DDBJ whole genome shotgun (WGS) entry which is preliminary data.</text>
</comment>
<dbReference type="PANTHER" id="PTHR31814:SF2">
    <property type="entry name" value="PHOSPHOMEVALONATE KINASE"/>
    <property type="match status" value="1"/>
</dbReference>
<evidence type="ECO:0000256" key="2">
    <source>
        <dbReference type="ARBA" id="ARBA00006495"/>
    </source>
</evidence>
<evidence type="ECO:0000256" key="6">
    <source>
        <dbReference type="ARBA" id="ARBA00022741"/>
    </source>
</evidence>
<dbReference type="Proteomes" id="UP001194468">
    <property type="component" value="Unassembled WGS sequence"/>
</dbReference>
<dbReference type="GO" id="GO:0010142">
    <property type="term" value="P:farnesyl diphosphate biosynthetic process, mevalonate pathway"/>
    <property type="evidence" value="ECO:0007669"/>
    <property type="project" value="TreeGrafter"/>
</dbReference>
<reference evidence="14" key="1">
    <citation type="submission" date="2019-10" db="EMBL/GenBank/DDBJ databases">
        <authorList>
            <consortium name="DOE Joint Genome Institute"/>
            <person name="Kuo A."/>
            <person name="Miyauchi S."/>
            <person name="Kiss E."/>
            <person name="Drula E."/>
            <person name="Kohler A."/>
            <person name="Sanchez-Garcia M."/>
            <person name="Andreopoulos B."/>
            <person name="Barry K.W."/>
            <person name="Bonito G."/>
            <person name="Buee M."/>
            <person name="Carver A."/>
            <person name="Chen C."/>
            <person name="Cichocki N."/>
            <person name="Clum A."/>
            <person name="Culley D."/>
            <person name="Crous P.W."/>
            <person name="Fauchery L."/>
            <person name="Girlanda M."/>
            <person name="Hayes R."/>
            <person name="Keri Z."/>
            <person name="LaButti K."/>
            <person name="Lipzen A."/>
            <person name="Lombard V."/>
            <person name="Magnuson J."/>
            <person name="Maillard F."/>
            <person name="Morin E."/>
            <person name="Murat C."/>
            <person name="Nolan M."/>
            <person name="Ohm R."/>
            <person name="Pangilinan J."/>
            <person name="Pereira M."/>
            <person name="Perotto S."/>
            <person name="Peter M."/>
            <person name="Riley R."/>
            <person name="Sitrit Y."/>
            <person name="Stielow B."/>
            <person name="Szollosi G."/>
            <person name="Zifcakova L."/>
            <person name="Stursova M."/>
            <person name="Spatafora J.W."/>
            <person name="Tedersoo L."/>
            <person name="Vaario L.-M."/>
            <person name="Yamada A."/>
            <person name="Yan M."/>
            <person name="Wang P."/>
            <person name="Xu J."/>
            <person name="Bruns T."/>
            <person name="Baldrian P."/>
            <person name="Vilgalys R."/>
            <person name="Henrissat B."/>
            <person name="Grigoriev I.V."/>
            <person name="Hibbett D."/>
            <person name="Nagy L.G."/>
            <person name="Martin F.M."/>
        </authorList>
    </citation>
    <scope>NUCLEOTIDE SEQUENCE</scope>
    <source>
        <strain evidence="14">BED1</strain>
    </source>
</reference>
<keyword evidence="14" id="KW-0689">Ribosomal protein</keyword>
<evidence type="ECO:0000256" key="1">
    <source>
        <dbReference type="ARBA" id="ARBA00005017"/>
    </source>
</evidence>
<evidence type="ECO:0000256" key="10">
    <source>
        <dbReference type="ARBA" id="ARBA00023098"/>
    </source>
</evidence>
<keyword evidence="14" id="KW-0687">Ribonucleoprotein</keyword>
<evidence type="ECO:0000256" key="11">
    <source>
        <dbReference type="ARBA" id="ARBA00023221"/>
    </source>
</evidence>
<keyword evidence="7 13" id="KW-0418">Kinase</keyword>
<dbReference type="GO" id="GO:0004631">
    <property type="term" value="F:phosphomevalonate kinase activity"/>
    <property type="evidence" value="ECO:0007669"/>
    <property type="project" value="UniProtKB-UniRule"/>
</dbReference>
<keyword evidence="4 13" id="KW-0444">Lipid biosynthesis</keyword>
<dbReference type="PANTHER" id="PTHR31814">
    <property type="match status" value="1"/>
</dbReference>
<dbReference type="GO" id="GO:0005840">
    <property type="term" value="C:ribosome"/>
    <property type="evidence" value="ECO:0007669"/>
    <property type="project" value="UniProtKB-KW"/>
</dbReference>